<accession>K8F9T3</accession>
<name>K8F9T3_9CHLO</name>
<evidence type="ECO:0000313" key="1">
    <source>
        <dbReference type="EMBL" id="CCO18353.1"/>
    </source>
</evidence>
<dbReference type="Proteomes" id="UP000198341">
    <property type="component" value="Chromosome 10"/>
</dbReference>
<dbReference type="AlphaFoldDB" id="K8F9T3"/>
<keyword evidence="2" id="KW-1185">Reference proteome</keyword>
<sequence>MKFELDDSKKESIAFHALQFAKKAPTAAQINELDEQSATDSGQFLRELSEISPQSVANPSICDGIFVCSNVLEDANASSSRKTHAFALLANMFTDEEVLRRTHLHENKKLAKITIEHLFSLDVKVDRPCLTQVARLLVAAGQKCKSLGYQWGELGDENDEVWWLELLYDEDVQQRLKSIKELGERSSSVDELCGLIGDIELLTVNSPAATM</sequence>
<dbReference type="KEGG" id="bpg:Bathy10g02060"/>
<gene>
    <name evidence="1" type="ordered locus">Bathy10g02060</name>
</gene>
<reference evidence="1 2" key="1">
    <citation type="submission" date="2011-10" db="EMBL/GenBank/DDBJ databases">
        <authorList>
            <person name="Genoscope - CEA"/>
        </authorList>
    </citation>
    <scope>NUCLEOTIDE SEQUENCE [LARGE SCALE GENOMIC DNA]</scope>
    <source>
        <strain evidence="1 2">RCC 1105</strain>
    </source>
</reference>
<dbReference type="EMBL" id="FO082269">
    <property type="protein sequence ID" value="CCO18353.1"/>
    <property type="molecule type" value="Genomic_DNA"/>
</dbReference>
<protein>
    <submittedName>
        <fullName evidence="1">Uncharacterized protein</fullName>
    </submittedName>
</protein>
<dbReference type="RefSeq" id="XP_007510820.1">
    <property type="nucleotide sequence ID" value="XM_007510758.1"/>
</dbReference>
<proteinExistence type="predicted"/>
<evidence type="ECO:0000313" key="2">
    <source>
        <dbReference type="Proteomes" id="UP000198341"/>
    </source>
</evidence>
<organism evidence="1 2">
    <name type="scientific">Bathycoccus prasinos</name>
    <dbReference type="NCBI Taxonomy" id="41875"/>
    <lineage>
        <taxon>Eukaryota</taxon>
        <taxon>Viridiplantae</taxon>
        <taxon>Chlorophyta</taxon>
        <taxon>Mamiellophyceae</taxon>
        <taxon>Mamiellales</taxon>
        <taxon>Bathycoccaceae</taxon>
        <taxon>Bathycoccus</taxon>
    </lineage>
</organism>
<dbReference type="GeneID" id="19013282"/>